<dbReference type="EMBL" id="KC951854">
    <property type="protein sequence ID" value="AGZ95403.1"/>
    <property type="molecule type" value="Genomic_DNA"/>
</dbReference>
<name>A0A075CHK3_9POXV</name>
<evidence type="ECO:0000256" key="3">
    <source>
        <dbReference type="ARBA" id="ARBA00016931"/>
    </source>
</evidence>
<dbReference type="InterPro" id="IPR000330">
    <property type="entry name" value="SNF2_N"/>
</dbReference>
<evidence type="ECO:0000256" key="4">
    <source>
        <dbReference type="ARBA" id="ARBA00022741"/>
    </source>
</evidence>
<accession>A0A075CHK3</accession>
<reference evidence="12 13" key="1">
    <citation type="journal article" date="2014" name="Vet. Microbiol.">
        <title>Complete genome sequence analysis of goatpox virus isolated from China shows high variation.</title>
        <authorList>
            <person name="Zeng X."/>
            <person name="Chi X."/>
            <person name="Li W."/>
            <person name="Hao W."/>
            <person name="Li M."/>
            <person name="Huang X."/>
            <person name="Huang Y."/>
            <person name="Rock D.L."/>
            <person name="Luo S."/>
            <person name="Wang S."/>
        </authorList>
    </citation>
    <scope>NUCLEOTIDE SEQUENCE [LARGE SCALE GENOMIC DNA]</scope>
    <source>
        <strain evidence="12">FZ</strain>
    </source>
</reference>
<protein>
    <recommendedName>
        <fullName evidence="3">Nucleoside triphosphatase I</fullName>
        <ecNumber evidence="2">3.6.1.15</ecNumber>
    </recommendedName>
    <alternativeName>
        <fullName evidence="8">Nucleoside triphosphate phosphohydrolase I</fullName>
    </alternativeName>
</protein>
<evidence type="ECO:0000256" key="8">
    <source>
        <dbReference type="ARBA" id="ARBA00031272"/>
    </source>
</evidence>
<comment type="similarity">
    <text evidence="1">Belongs to the helicase family. NPH I subfamily.</text>
</comment>
<dbReference type="PROSITE" id="PS51194">
    <property type="entry name" value="HELICASE_CTER"/>
    <property type="match status" value="1"/>
</dbReference>
<evidence type="ECO:0000256" key="5">
    <source>
        <dbReference type="ARBA" id="ARBA00022801"/>
    </source>
</evidence>
<dbReference type="SMART" id="SM00490">
    <property type="entry name" value="HELICc"/>
    <property type="match status" value="1"/>
</dbReference>
<comment type="catalytic activity">
    <reaction evidence="9">
        <text>a ribonucleoside 5'-triphosphate + H2O = a ribonucleoside 5'-diphosphate + phosphate + H(+)</text>
        <dbReference type="Rhea" id="RHEA:23680"/>
        <dbReference type="ChEBI" id="CHEBI:15377"/>
        <dbReference type="ChEBI" id="CHEBI:15378"/>
        <dbReference type="ChEBI" id="CHEBI:43474"/>
        <dbReference type="ChEBI" id="CHEBI:57930"/>
        <dbReference type="ChEBI" id="CHEBI:61557"/>
        <dbReference type="EC" id="3.6.1.15"/>
    </reaction>
</comment>
<dbReference type="Proteomes" id="UP000134642">
    <property type="component" value="Segment"/>
</dbReference>
<evidence type="ECO:0000256" key="9">
    <source>
        <dbReference type="ARBA" id="ARBA00047631"/>
    </source>
</evidence>
<dbReference type="GO" id="GO:0017111">
    <property type="term" value="F:ribonucleoside triphosphate phosphatase activity"/>
    <property type="evidence" value="ECO:0007669"/>
    <property type="project" value="UniProtKB-EC"/>
</dbReference>
<gene>
    <name evidence="12" type="primary">GTPV084</name>
</gene>
<evidence type="ECO:0000313" key="13">
    <source>
        <dbReference type="Proteomes" id="UP000134642"/>
    </source>
</evidence>
<keyword evidence="6" id="KW-0067">ATP-binding</keyword>
<feature type="domain" description="Helicase C-terminal" evidence="11">
    <location>
        <begin position="368"/>
        <end position="533"/>
    </location>
</feature>
<dbReference type="InterPro" id="IPR013676">
    <property type="entry name" value="NPHI_C"/>
</dbReference>
<evidence type="ECO:0000256" key="1">
    <source>
        <dbReference type="ARBA" id="ARBA00010677"/>
    </source>
</evidence>
<evidence type="ECO:0000256" key="6">
    <source>
        <dbReference type="ARBA" id="ARBA00022840"/>
    </source>
</evidence>
<keyword evidence="4" id="KW-0547">Nucleotide-binding</keyword>
<dbReference type="Pfam" id="PF00271">
    <property type="entry name" value="Helicase_C"/>
    <property type="match status" value="1"/>
</dbReference>
<evidence type="ECO:0000259" key="10">
    <source>
        <dbReference type="PROSITE" id="PS51192"/>
    </source>
</evidence>
<dbReference type="Pfam" id="PF08469">
    <property type="entry name" value="NPHI_C"/>
    <property type="match status" value="1"/>
</dbReference>
<evidence type="ECO:0000259" key="11">
    <source>
        <dbReference type="PROSITE" id="PS51194"/>
    </source>
</evidence>
<dbReference type="GO" id="GO:0006351">
    <property type="term" value="P:DNA-templated transcription"/>
    <property type="evidence" value="ECO:0007669"/>
    <property type="project" value="InterPro"/>
</dbReference>
<dbReference type="Gene3D" id="3.40.50.300">
    <property type="entry name" value="P-loop containing nucleotide triphosphate hydrolases"/>
    <property type="match status" value="2"/>
</dbReference>
<dbReference type="InterPro" id="IPR027417">
    <property type="entry name" value="P-loop_NTPase"/>
</dbReference>
<dbReference type="InterPro" id="IPR001650">
    <property type="entry name" value="Helicase_C-like"/>
</dbReference>
<dbReference type="PROSITE" id="PS51192">
    <property type="entry name" value="HELICASE_ATP_BIND_1"/>
    <property type="match status" value="1"/>
</dbReference>
<proteinExistence type="inferred from homology"/>
<dbReference type="PANTHER" id="PTHR10799">
    <property type="entry name" value="SNF2/RAD54 HELICASE FAMILY"/>
    <property type="match status" value="1"/>
</dbReference>
<sequence>MSSYHAAYIDYALRTTEKMPIEMVGPVNKIKLKSYQHFVARIFLGLDKMHSILLFHETGVGKTITTVFILKHLKDFYTNWTIILLVKKALVDDPWMNTLMKYSPEIIKDCIFITYDDKNFHNKFFTNIKTINVRSRICVIIDECHNFISKSLIKEDGKMRPTKSVYNYLVKNIAYHNHKLICLSATPIVNNVREFTMLVNLLRPKILQTQSLFENKKLVNERELINKLGGICSYIVNNEFSIFEDVDGSNSFARKKVYMKYINMTPKQEFIYQKAKMLEIKSGISSFRIYRRMAATFSFDVFPEKKDRNLDDFNKEVNTLYKDFENSIKGRYFSDKALDYFKKGEELKGDVNASDLSLYNELKEKSCKFTEVCLSILSSPGKCLVFEPFVNQSGIIILLLYFSVFKISYIEFSSRTKNTRVQMVSKFNEEVNTDGTVIKVCVFSLSGGEGISFFSINDIFILDMTWNEASLRQIIGRAIRLNSHVNTPKDRRYVNVHFIIARLSNGESTVDDDLLEIIRAKSKEFSQLFKVLKESSIEWIYDHQKNFSPVDDESGWIPLISRSIDMNAKTKEIVKVVEGENIWFSTSKRLVNIHKGFKTNDGKIFDTEGNFLQTMPKNPIIKIQSNKLIYILPDD</sequence>
<dbReference type="InterPro" id="IPR014001">
    <property type="entry name" value="Helicase_ATP-bd"/>
</dbReference>
<keyword evidence="7" id="KW-0804">Transcription</keyword>
<organism evidence="12 13">
    <name type="scientific">Goatpox virus FZ</name>
    <dbReference type="NCBI Taxonomy" id="1416740"/>
    <lineage>
        <taxon>Viruses</taxon>
        <taxon>Varidnaviria</taxon>
        <taxon>Bamfordvirae</taxon>
        <taxon>Nucleocytoviricota</taxon>
        <taxon>Pokkesviricetes</taxon>
        <taxon>Chitovirales</taxon>
        <taxon>Poxviridae</taxon>
        <taxon>Chordopoxvirinae</taxon>
        <taxon>Capripoxvirus</taxon>
        <taxon>Capripoxvirus goatpox</taxon>
        <taxon>Goatpox virus</taxon>
    </lineage>
</organism>
<dbReference type="Pfam" id="PF00176">
    <property type="entry name" value="SNF2-rel_dom"/>
    <property type="match status" value="1"/>
</dbReference>
<dbReference type="SMART" id="SM00487">
    <property type="entry name" value="DEXDc"/>
    <property type="match status" value="1"/>
</dbReference>
<evidence type="ECO:0000256" key="2">
    <source>
        <dbReference type="ARBA" id="ARBA00012445"/>
    </source>
</evidence>
<keyword evidence="5" id="KW-0378">Hydrolase</keyword>
<evidence type="ECO:0000256" key="7">
    <source>
        <dbReference type="ARBA" id="ARBA00023163"/>
    </source>
</evidence>
<dbReference type="SUPFAM" id="SSF52540">
    <property type="entry name" value="P-loop containing nucleoside triphosphate hydrolases"/>
    <property type="match status" value="2"/>
</dbReference>
<feature type="domain" description="Helicase ATP-binding" evidence="10">
    <location>
        <begin position="43"/>
        <end position="205"/>
    </location>
</feature>
<dbReference type="GO" id="GO:0005524">
    <property type="term" value="F:ATP binding"/>
    <property type="evidence" value="ECO:0007669"/>
    <property type="project" value="UniProtKB-KW"/>
</dbReference>
<dbReference type="EC" id="3.6.1.15" evidence="2"/>
<evidence type="ECO:0000313" key="12">
    <source>
        <dbReference type="EMBL" id="AGZ95403.1"/>
    </source>
</evidence>